<dbReference type="EMBL" id="CP017557">
    <property type="protein sequence ID" value="AOW05721.1"/>
    <property type="molecule type" value="Genomic_DNA"/>
</dbReference>
<accession>A0A1D8NJB5</accession>
<reference evidence="1 2" key="1">
    <citation type="journal article" date="2016" name="PLoS ONE">
        <title>Sequence Assembly of Yarrowia lipolytica Strain W29/CLIB89 Shows Transposable Element Diversity.</title>
        <authorList>
            <person name="Magnan C."/>
            <person name="Yu J."/>
            <person name="Chang I."/>
            <person name="Jahn E."/>
            <person name="Kanomata Y."/>
            <person name="Wu J."/>
            <person name="Zeller M."/>
            <person name="Oakes M."/>
            <person name="Baldi P."/>
            <person name="Sandmeyer S."/>
        </authorList>
    </citation>
    <scope>NUCLEOTIDE SEQUENCE [LARGE SCALE GENOMIC DNA]</scope>
    <source>
        <strain evidence="2">CLIB89(W29)</strain>
    </source>
</reference>
<dbReference type="GeneID" id="94583681"/>
<dbReference type="AlphaFoldDB" id="A0A1D8NJB5"/>
<name>A0A1D8NJB5_YARLL</name>
<evidence type="ECO:0000313" key="2">
    <source>
        <dbReference type="Proteomes" id="UP000182444"/>
    </source>
</evidence>
<organism evidence="1 2">
    <name type="scientific">Yarrowia lipolytica</name>
    <name type="common">Candida lipolytica</name>
    <dbReference type="NCBI Taxonomy" id="4952"/>
    <lineage>
        <taxon>Eukaryota</taxon>
        <taxon>Fungi</taxon>
        <taxon>Dikarya</taxon>
        <taxon>Ascomycota</taxon>
        <taxon>Saccharomycotina</taxon>
        <taxon>Dipodascomycetes</taxon>
        <taxon>Dipodascales</taxon>
        <taxon>Dipodascales incertae sedis</taxon>
        <taxon>Yarrowia</taxon>
    </lineage>
</organism>
<dbReference type="RefSeq" id="XP_068139179.1">
    <property type="nucleotide sequence ID" value="XM_068283078.1"/>
</dbReference>
<dbReference type="VEuPathDB" id="FungiDB:YALI1_E24713g"/>
<dbReference type="Proteomes" id="UP000182444">
    <property type="component" value="Chromosome 1E"/>
</dbReference>
<protein>
    <submittedName>
        <fullName evidence="1">Uncharacterized protein</fullName>
    </submittedName>
</protein>
<sequence>MRWGILHREFFERSKTGVGVVSELFLRVSESTSFVVASFRVLTLLAFLNRVFAPPHRNLKGGRWFQKFGTNDGKHGECFSWFWNPPNPFKILIMLTVYMGVKLARERESPWKGYVA</sequence>
<proteinExistence type="predicted"/>
<evidence type="ECO:0000313" key="1">
    <source>
        <dbReference type="EMBL" id="AOW05721.1"/>
    </source>
</evidence>
<gene>
    <name evidence="1" type="ORF">YALI1_E24713g</name>
</gene>